<reference evidence="1" key="1">
    <citation type="submission" date="2023-05" db="EMBL/GenBank/DDBJ databases">
        <authorList>
            <consortium name="ELIXIR-Norway"/>
        </authorList>
    </citation>
    <scope>NUCLEOTIDE SEQUENCE</scope>
</reference>
<name>A0AC59ZZ51_RANTA</name>
<evidence type="ECO:0000313" key="2">
    <source>
        <dbReference type="Proteomes" id="UP001162501"/>
    </source>
</evidence>
<dbReference type="Proteomes" id="UP001162501">
    <property type="component" value="Chromosome 5"/>
</dbReference>
<gene>
    <name evidence="1" type="ORF">MRATA1EN22A_LOCUS24685</name>
</gene>
<proteinExistence type="predicted"/>
<protein>
    <submittedName>
        <fullName evidence="1">Uncharacterized protein</fullName>
    </submittedName>
</protein>
<sequence>MLLDTASTPLSTRSYPETSPGGKAARRGTTAAATACPHWAPGPSVKEGRRLLLPTMGCFRLSRRQTSLPPTLMAMPLLQPHPHRSVRKRPRPANPSAILPQRLHLSALLLPV</sequence>
<organism evidence="1 2">
    <name type="scientific">Rangifer tarandus platyrhynchus</name>
    <name type="common">Svalbard reindeer</name>
    <dbReference type="NCBI Taxonomy" id="3082113"/>
    <lineage>
        <taxon>Eukaryota</taxon>
        <taxon>Metazoa</taxon>
        <taxon>Chordata</taxon>
        <taxon>Craniata</taxon>
        <taxon>Vertebrata</taxon>
        <taxon>Euteleostomi</taxon>
        <taxon>Mammalia</taxon>
        <taxon>Eutheria</taxon>
        <taxon>Laurasiatheria</taxon>
        <taxon>Artiodactyla</taxon>
        <taxon>Ruminantia</taxon>
        <taxon>Pecora</taxon>
        <taxon>Cervidae</taxon>
        <taxon>Odocoileinae</taxon>
        <taxon>Rangifer</taxon>
    </lineage>
</organism>
<accession>A0AC59ZZ51</accession>
<evidence type="ECO:0000313" key="1">
    <source>
        <dbReference type="EMBL" id="CAN0531471.1"/>
    </source>
</evidence>
<dbReference type="EMBL" id="OX596089">
    <property type="protein sequence ID" value="CAN0531471.1"/>
    <property type="molecule type" value="Genomic_DNA"/>
</dbReference>
<reference evidence="1" key="2">
    <citation type="submission" date="2025-03" db="EMBL/GenBank/DDBJ databases">
        <authorList>
            <consortium name="ELIXIR-Norway"/>
            <consortium name="Elixir Norway"/>
        </authorList>
    </citation>
    <scope>NUCLEOTIDE SEQUENCE</scope>
</reference>